<dbReference type="WBParaSite" id="SPAL_0000921100.1">
    <property type="protein sequence ID" value="SPAL_0000921100.1"/>
    <property type="gene ID" value="SPAL_0000921100"/>
</dbReference>
<evidence type="ECO:0000313" key="1">
    <source>
        <dbReference type="Proteomes" id="UP000046392"/>
    </source>
</evidence>
<sequence length="112" mass="12699">MENQKFQTGNTIEDPIVLNNSDADMETMNENENTPVAPPAPTINNHISDEDSEDEVYILSDSEDYHLPFIKDDDDTLESQNNYEYADASGDEMEGVLTNTNGTDYFNKICYF</sequence>
<proteinExistence type="predicted"/>
<keyword evidence="1" id="KW-1185">Reference proteome</keyword>
<evidence type="ECO:0000313" key="2">
    <source>
        <dbReference type="WBParaSite" id="SPAL_0000921100.1"/>
    </source>
</evidence>
<organism evidence="1 2">
    <name type="scientific">Strongyloides papillosus</name>
    <name type="common">Intestinal threadworm</name>
    <dbReference type="NCBI Taxonomy" id="174720"/>
    <lineage>
        <taxon>Eukaryota</taxon>
        <taxon>Metazoa</taxon>
        <taxon>Ecdysozoa</taxon>
        <taxon>Nematoda</taxon>
        <taxon>Chromadorea</taxon>
        <taxon>Rhabditida</taxon>
        <taxon>Tylenchina</taxon>
        <taxon>Panagrolaimomorpha</taxon>
        <taxon>Strongyloidoidea</taxon>
        <taxon>Strongyloididae</taxon>
        <taxon>Strongyloides</taxon>
    </lineage>
</organism>
<name>A0A0N5BTN2_STREA</name>
<dbReference type="Proteomes" id="UP000046392">
    <property type="component" value="Unplaced"/>
</dbReference>
<protein>
    <submittedName>
        <fullName evidence="2">Uncharacterized protein</fullName>
    </submittedName>
</protein>
<dbReference type="AlphaFoldDB" id="A0A0N5BTN2"/>
<reference evidence="2" key="1">
    <citation type="submission" date="2017-02" db="UniProtKB">
        <authorList>
            <consortium name="WormBaseParasite"/>
        </authorList>
    </citation>
    <scope>IDENTIFICATION</scope>
</reference>
<accession>A0A0N5BTN2</accession>